<comment type="caution">
    <text evidence="2">The sequence shown here is derived from an EMBL/GenBank/DDBJ whole genome shotgun (WGS) entry which is preliminary data.</text>
</comment>
<feature type="region of interest" description="Disordered" evidence="1">
    <location>
        <begin position="410"/>
        <end position="485"/>
    </location>
</feature>
<feature type="region of interest" description="Disordered" evidence="1">
    <location>
        <begin position="301"/>
        <end position="374"/>
    </location>
</feature>
<feature type="compositionally biased region" description="Polar residues" evidence="1">
    <location>
        <begin position="473"/>
        <end position="485"/>
    </location>
</feature>
<feature type="compositionally biased region" description="Low complexity" evidence="1">
    <location>
        <begin position="354"/>
        <end position="372"/>
    </location>
</feature>
<sequence>MGSCEQDRQQQYCRIGRHLLACDTTAAEGAPSDAQLIQWSFLSLSLPCSCCSAPPPSELLLPLACSSKNFAALKLQPQDLVAATFSCCVQQLKRDKALPLNPNRMWKPVRKRIYKHACWEYANALVQYQRQQQEEQQSGSLCNEAVRQQLDTVTGASAEATATSGVVATAADLAAKGIDVAALQQLLIRDLCGRFFVWFYFDAPPSQEQEEVASAPVQQFAEMLDLEMLLNPEDSSSVSGEEAEPQPGSAATAAAGDAASPTREMPAMPIEATVASAAALSVVLSPACGQQKSVSDCATIPSQHTARVPQAQQPHMQQHPKKRSCIDSNSSSNCDESKGTSNKRQRPSFKRVEGPVAEAEAAGAAPTATTEGSGDEVAVILSDDDAGECKQQSNQDPSITQQEQPFPLQSEQMEVEGDQPQQIQQPRMWQRLQQEVSDVFSGPPAGNSDGSIASSNSNTTNCAEDKAEAENAAVQNSAPDVSQGLSREEGPLAFESALFICWWAATPSGSSPVAARLPMSVGKAHHQCTPYYPWRGGRASGCSLGETGGAGAPASRL</sequence>
<name>A0A1D3D298_9EIME</name>
<proteinExistence type="predicted"/>
<organism evidence="2 3">
    <name type="scientific">Cyclospora cayetanensis</name>
    <dbReference type="NCBI Taxonomy" id="88456"/>
    <lineage>
        <taxon>Eukaryota</taxon>
        <taxon>Sar</taxon>
        <taxon>Alveolata</taxon>
        <taxon>Apicomplexa</taxon>
        <taxon>Conoidasida</taxon>
        <taxon>Coccidia</taxon>
        <taxon>Eucoccidiorida</taxon>
        <taxon>Eimeriorina</taxon>
        <taxon>Eimeriidae</taxon>
        <taxon>Cyclospora</taxon>
    </lineage>
</organism>
<feature type="region of interest" description="Disordered" evidence="1">
    <location>
        <begin position="233"/>
        <end position="263"/>
    </location>
</feature>
<accession>A0A1D3D298</accession>
<evidence type="ECO:0000313" key="3">
    <source>
        <dbReference type="Proteomes" id="UP000095192"/>
    </source>
</evidence>
<gene>
    <name evidence="2" type="ORF">cyc_08701</name>
</gene>
<feature type="compositionally biased region" description="Polar residues" evidence="1">
    <location>
        <begin position="448"/>
        <end position="462"/>
    </location>
</feature>
<feature type="compositionally biased region" description="Low complexity" evidence="1">
    <location>
        <begin position="247"/>
        <end position="262"/>
    </location>
</feature>
<dbReference type="EMBL" id="JROU02001054">
    <property type="protein sequence ID" value="OEH77563.1"/>
    <property type="molecule type" value="Genomic_DNA"/>
</dbReference>
<evidence type="ECO:0000256" key="1">
    <source>
        <dbReference type="SAM" id="MobiDB-lite"/>
    </source>
</evidence>
<dbReference type="VEuPathDB" id="ToxoDB:LOC34624349"/>
<feature type="compositionally biased region" description="Low complexity" evidence="1">
    <location>
        <begin position="419"/>
        <end position="434"/>
    </location>
</feature>
<reference evidence="2 3" key="1">
    <citation type="journal article" date="2016" name="BMC Genomics">
        <title>Comparative genomics reveals Cyclospora cayetanensis possesses coccidia-like metabolism and invasion components but unique surface antigens.</title>
        <authorList>
            <person name="Liu S."/>
            <person name="Wang L."/>
            <person name="Zheng H."/>
            <person name="Xu Z."/>
            <person name="Roellig D.M."/>
            <person name="Li N."/>
            <person name="Frace M.A."/>
            <person name="Tang K."/>
            <person name="Arrowood M.J."/>
            <person name="Moss D.M."/>
            <person name="Zhang L."/>
            <person name="Feng Y."/>
            <person name="Xiao L."/>
        </authorList>
    </citation>
    <scope>NUCLEOTIDE SEQUENCE [LARGE SCALE GENOMIC DNA]</scope>
    <source>
        <strain evidence="2 3">CHN_HEN01</strain>
    </source>
</reference>
<dbReference type="InParanoid" id="A0A1D3D298"/>
<keyword evidence="3" id="KW-1185">Reference proteome</keyword>
<dbReference type="AlphaFoldDB" id="A0A1D3D298"/>
<dbReference type="VEuPathDB" id="ToxoDB:cyc_08701"/>
<evidence type="ECO:0000313" key="2">
    <source>
        <dbReference type="EMBL" id="OEH77563.1"/>
    </source>
</evidence>
<protein>
    <submittedName>
        <fullName evidence="2">Uncharacterized protein</fullName>
    </submittedName>
</protein>
<dbReference type="Proteomes" id="UP000095192">
    <property type="component" value="Unassembled WGS sequence"/>
</dbReference>